<keyword evidence="1" id="KW-0813">Transport</keyword>
<sequence length="116" mass="12556">RYIARASVANSSLKLRPNMQVLIRVPSTAASIKGMVINAQAVQQLEQRNVVFVASSLQADKDTIELMPRVVQLGAKSADQTQVEVLSGLNGGEHYVSKGSFVLKSELQKGEASHEH</sequence>
<dbReference type="PANTHER" id="PTHR30097:SF4">
    <property type="entry name" value="SLR6042 PROTEIN"/>
    <property type="match status" value="1"/>
</dbReference>
<feature type="domain" description="CzcB-like C-terminal circularly permuted SH3-like" evidence="2">
    <location>
        <begin position="36"/>
        <end position="104"/>
    </location>
</feature>
<dbReference type="GO" id="GO:0046914">
    <property type="term" value="F:transition metal ion binding"/>
    <property type="evidence" value="ECO:0007669"/>
    <property type="project" value="TreeGrafter"/>
</dbReference>
<feature type="non-terminal residue" evidence="3">
    <location>
        <position position="1"/>
    </location>
</feature>
<evidence type="ECO:0000256" key="1">
    <source>
        <dbReference type="ARBA" id="ARBA00022448"/>
    </source>
</evidence>
<gene>
    <name evidence="3" type="ORF">RJJ65_34635</name>
</gene>
<evidence type="ECO:0000313" key="3">
    <source>
        <dbReference type="EMBL" id="MDR9777673.1"/>
    </source>
</evidence>
<proteinExistence type="predicted"/>
<protein>
    <recommendedName>
        <fullName evidence="2">CzcB-like C-terminal circularly permuted SH3-like domain-containing protein</fullName>
    </recommendedName>
</protein>
<reference evidence="3" key="1">
    <citation type="submission" date="2023-04" db="EMBL/GenBank/DDBJ databases">
        <title>Genomic characterization of faba bean (Vicia faba) microsymbionts in Mexican soils.</title>
        <authorList>
            <person name="Rivera Orduna F.N."/>
            <person name="Guevara-Luna J."/>
            <person name="Yan J."/>
            <person name="Arroyo-Herrera I."/>
            <person name="Li Y."/>
            <person name="Vasquez-Murrieta M.S."/>
            <person name="Wang E.T."/>
        </authorList>
    </citation>
    <scope>NUCLEOTIDE SEQUENCE</scope>
    <source>
        <strain evidence="3">CH26</strain>
    </source>
</reference>
<organism evidence="3 4">
    <name type="scientific">Rhizobium hidalgonense</name>
    <dbReference type="NCBI Taxonomy" id="1538159"/>
    <lineage>
        <taxon>Bacteria</taxon>
        <taxon>Pseudomonadati</taxon>
        <taxon>Pseudomonadota</taxon>
        <taxon>Alphaproteobacteria</taxon>
        <taxon>Hyphomicrobiales</taxon>
        <taxon>Rhizobiaceae</taxon>
        <taxon>Rhizobium/Agrobacterium group</taxon>
        <taxon>Rhizobium</taxon>
    </lineage>
</organism>
<dbReference type="Gene3D" id="2.40.420.20">
    <property type="match status" value="1"/>
</dbReference>
<dbReference type="PANTHER" id="PTHR30097">
    <property type="entry name" value="CATION EFFLUX SYSTEM PROTEIN CUSB"/>
    <property type="match status" value="1"/>
</dbReference>
<evidence type="ECO:0000313" key="4">
    <source>
        <dbReference type="Proteomes" id="UP001268610"/>
    </source>
</evidence>
<dbReference type="Proteomes" id="UP001268610">
    <property type="component" value="Unassembled WGS sequence"/>
</dbReference>
<dbReference type="EMBL" id="JAVLSF010000095">
    <property type="protein sequence ID" value="MDR9777673.1"/>
    <property type="molecule type" value="Genomic_DNA"/>
</dbReference>
<dbReference type="InterPro" id="IPR051909">
    <property type="entry name" value="MFP_Cation_Efflux"/>
</dbReference>
<dbReference type="AlphaFoldDB" id="A0AAJ2H4J2"/>
<evidence type="ECO:0000259" key="2">
    <source>
        <dbReference type="Pfam" id="PF25975"/>
    </source>
</evidence>
<name>A0AAJ2H4J2_9HYPH</name>
<dbReference type="InterPro" id="IPR058649">
    <property type="entry name" value="CzcB_C"/>
</dbReference>
<accession>A0AAJ2H4J2</accession>
<comment type="caution">
    <text evidence="3">The sequence shown here is derived from an EMBL/GenBank/DDBJ whole genome shotgun (WGS) entry which is preliminary data.</text>
</comment>
<dbReference type="GO" id="GO:0015679">
    <property type="term" value="P:plasma membrane copper ion transport"/>
    <property type="evidence" value="ECO:0007669"/>
    <property type="project" value="TreeGrafter"/>
</dbReference>
<dbReference type="GO" id="GO:0030288">
    <property type="term" value="C:outer membrane-bounded periplasmic space"/>
    <property type="evidence" value="ECO:0007669"/>
    <property type="project" value="TreeGrafter"/>
</dbReference>
<dbReference type="GO" id="GO:0060003">
    <property type="term" value="P:copper ion export"/>
    <property type="evidence" value="ECO:0007669"/>
    <property type="project" value="TreeGrafter"/>
</dbReference>
<dbReference type="Pfam" id="PF25975">
    <property type="entry name" value="CzcB_C"/>
    <property type="match status" value="1"/>
</dbReference>